<dbReference type="Pfam" id="PF00281">
    <property type="entry name" value="Ribosomal_L5"/>
    <property type="match status" value="1"/>
</dbReference>
<comment type="function">
    <text evidence="5">This is 1 of the proteins that bind and probably mediate the attachment of the 5S RNA into the large ribosomal subunit, where it forms part of the central protuberance. In the 70S ribosome it contacts protein S13 of the 30S subunit (bridge B1b), connecting the 2 subunits; this bridge is implicated in subunit movement. Contacts the P site tRNA; the 5S rRNA and some of its associated proteins might help stabilize positioning of ribosome-bound tRNAs.</text>
</comment>
<feature type="domain" description="Large ribosomal subunit protein uL5 N-terminal" evidence="7">
    <location>
        <begin position="23"/>
        <end position="79"/>
    </location>
</feature>
<name>A0A0G1A6Y2_9BACT</name>
<keyword evidence="3 5" id="KW-0687">Ribonucleoprotein</keyword>
<dbReference type="InterPro" id="IPR031310">
    <property type="entry name" value="Ribosomal_uL5_N"/>
</dbReference>
<evidence type="ECO:0000313" key="9">
    <source>
        <dbReference type="EMBL" id="KKS56792.1"/>
    </source>
</evidence>
<dbReference type="SUPFAM" id="SSF55282">
    <property type="entry name" value="RL5-like"/>
    <property type="match status" value="1"/>
</dbReference>
<dbReference type="InterPro" id="IPR002132">
    <property type="entry name" value="Ribosomal_uL5"/>
</dbReference>
<dbReference type="Pfam" id="PF00673">
    <property type="entry name" value="Ribosomal_L5_C"/>
    <property type="match status" value="1"/>
</dbReference>
<evidence type="ECO:0000256" key="6">
    <source>
        <dbReference type="RuleBase" id="RU003930"/>
    </source>
</evidence>
<sequence>MNLKEFYKKEVVGKLMKELGYKNINAVPKVEKVVVNIGFGKMIKEPKIAEIVEETLRRITGQKPVLAKAKKSISNFKIRAGQIVGAKVTLRGKRMYDFLEKLIKIALPRVRDFRGVSTNVFDEKGNMTIGFKEHLSFPEIRPDEVEKVLGLEITVVTSAKDKEEAKNLFTHLGFPLIEK</sequence>
<dbReference type="Proteomes" id="UP000034837">
    <property type="component" value="Unassembled WGS sequence"/>
</dbReference>
<dbReference type="PIRSF" id="PIRSF002161">
    <property type="entry name" value="Ribosomal_L5"/>
    <property type="match status" value="1"/>
</dbReference>
<dbReference type="GO" id="GO:1990904">
    <property type="term" value="C:ribonucleoprotein complex"/>
    <property type="evidence" value="ECO:0007669"/>
    <property type="project" value="UniProtKB-KW"/>
</dbReference>
<dbReference type="PANTHER" id="PTHR11994">
    <property type="entry name" value="60S RIBOSOMAL PROTEIN L11-RELATED"/>
    <property type="match status" value="1"/>
</dbReference>
<dbReference type="GO" id="GO:0006412">
    <property type="term" value="P:translation"/>
    <property type="evidence" value="ECO:0007669"/>
    <property type="project" value="UniProtKB-UniRule"/>
</dbReference>
<dbReference type="InterPro" id="IPR022803">
    <property type="entry name" value="Ribosomal_uL5_dom_sf"/>
</dbReference>
<evidence type="ECO:0000256" key="1">
    <source>
        <dbReference type="ARBA" id="ARBA00008553"/>
    </source>
</evidence>
<evidence type="ECO:0000259" key="8">
    <source>
        <dbReference type="Pfam" id="PF00673"/>
    </source>
</evidence>
<evidence type="ECO:0000256" key="4">
    <source>
        <dbReference type="ARBA" id="ARBA00035245"/>
    </source>
</evidence>
<evidence type="ECO:0000259" key="7">
    <source>
        <dbReference type="Pfam" id="PF00281"/>
    </source>
</evidence>
<evidence type="ECO:0000256" key="3">
    <source>
        <dbReference type="ARBA" id="ARBA00023274"/>
    </source>
</evidence>
<dbReference type="InterPro" id="IPR020930">
    <property type="entry name" value="Ribosomal_uL5_bac-type"/>
</dbReference>
<dbReference type="PATRIC" id="fig|1619039.3.peg.827"/>
<evidence type="ECO:0000313" key="10">
    <source>
        <dbReference type="Proteomes" id="UP000034837"/>
    </source>
</evidence>
<dbReference type="HAMAP" id="MF_01333_B">
    <property type="entry name" value="Ribosomal_uL5_B"/>
    <property type="match status" value="1"/>
</dbReference>
<dbReference type="FunFam" id="3.30.1440.10:FF:000001">
    <property type="entry name" value="50S ribosomal protein L5"/>
    <property type="match status" value="1"/>
</dbReference>
<dbReference type="GO" id="GO:0005840">
    <property type="term" value="C:ribosome"/>
    <property type="evidence" value="ECO:0007669"/>
    <property type="project" value="UniProtKB-KW"/>
</dbReference>
<evidence type="ECO:0000256" key="5">
    <source>
        <dbReference type="HAMAP-Rule" id="MF_01333"/>
    </source>
</evidence>
<dbReference type="NCBIfam" id="NF000585">
    <property type="entry name" value="PRK00010.1"/>
    <property type="match status" value="1"/>
</dbReference>
<accession>A0A0G1A6Y2</accession>
<proteinExistence type="inferred from homology"/>
<keyword evidence="5" id="KW-0699">rRNA-binding</keyword>
<protein>
    <recommendedName>
        <fullName evidence="4 5">Large ribosomal subunit protein uL5</fullName>
    </recommendedName>
</protein>
<dbReference type="GO" id="GO:0000049">
    <property type="term" value="F:tRNA binding"/>
    <property type="evidence" value="ECO:0007669"/>
    <property type="project" value="UniProtKB-UniRule"/>
</dbReference>
<keyword evidence="5" id="KW-0694">RNA-binding</keyword>
<organism evidence="9 10">
    <name type="scientific">Candidatus Magasanikbacteria bacterium GW2011_GWA2_42_32</name>
    <dbReference type="NCBI Taxonomy" id="1619039"/>
    <lineage>
        <taxon>Bacteria</taxon>
        <taxon>Candidatus Magasanikiibacteriota</taxon>
    </lineage>
</organism>
<dbReference type="EMBL" id="LCDO01000006">
    <property type="protein sequence ID" value="KKS56792.1"/>
    <property type="molecule type" value="Genomic_DNA"/>
</dbReference>
<dbReference type="AlphaFoldDB" id="A0A0G1A6Y2"/>
<reference evidence="9 10" key="1">
    <citation type="journal article" date="2015" name="Nature">
        <title>rRNA introns, odd ribosomes, and small enigmatic genomes across a large radiation of phyla.</title>
        <authorList>
            <person name="Brown C.T."/>
            <person name="Hug L.A."/>
            <person name="Thomas B.C."/>
            <person name="Sharon I."/>
            <person name="Castelle C.J."/>
            <person name="Singh A."/>
            <person name="Wilkins M.J."/>
            <person name="Williams K.H."/>
            <person name="Banfield J.F."/>
        </authorList>
    </citation>
    <scope>NUCLEOTIDE SEQUENCE [LARGE SCALE GENOMIC DNA]</scope>
</reference>
<keyword evidence="5" id="KW-0820">tRNA-binding</keyword>
<comment type="similarity">
    <text evidence="1 5 6">Belongs to the universal ribosomal protein uL5 family.</text>
</comment>
<keyword evidence="2 5" id="KW-0689">Ribosomal protein</keyword>
<dbReference type="GO" id="GO:0003735">
    <property type="term" value="F:structural constituent of ribosome"/>
    <property type="evidence" value="ECO:0007669"/>
    <property type="project" value="InterPro"/>
</dbReference>
<feature type="domain" description="Large ribosomal subunit protein uL5 C-terminal" evidence="8">
    <location>
        <begin position="84"/>
        <end position="175"/>
    </location>
</feature>
<comment type="caution">
    <text evidence="9">The sequence shown here is derived from an EMBL/GenBank/DDBJ whole genome shotgun (WGS) entry which is preliminary data.</text>
</comment>
<comment type="subunit">
    <text evidence="5">Part of the 50S ribosomal subunit; part of the 5S rRNA/L5/L18/L25 subcomplex. Contacts the 5S rRNA and the P site tRNA. Forms a bridge to the 30S subunit in the 70S ribosome.</text>
</comment>
<dbReference type="Gene3D" id="3.30.1440.10">
    <property type="match status" value="1"/>
</dbReference>
<gene>
    <name evidence="5" type="primary">rplE</name>
    <name evidence="9" type="ORF">UV20_C0006G0075</name>
</gene>
<dbReference type="InterPro" id="IPR031309">
    <property type="entry name" value="Ribosomal_uL5_C"/>
</dbReference>
<evidence type="ECO:0000256" key="2">
    <source>
        <dbReference type="ARBA" id="ARBA00022980"/>
    </source>
</evidence>
<dbReference type="GO" id="GO:0019843">
    <property type="term" value="F:rRNA binding"/>
    <property type="evidence" value="ECO:0007669"/>
    <property type="project" value="UniProtKB-UniRule"/>
</dbReference>